<dbReference type="OMA" id="FVYGHFT"/>
<proteinExistence type="inferred from homology"/>
<dbReference type="GO" id="GO:0000025">
    <property type="term" value="P:maltose catabolic process"/>
    <property type="evidence" value="ECO:0007669"/>
    <property type="project" value="TreeGrafter"/>
</dbReference>
<dbReference type="SUPFAM" id="SSF51445">
    <property type="entry name" value="(Trans)glycosidases"/>
    <property type="match status" value="1"/>
</dbReference>
<gene>
    <name evidence="3" type="ORF">FPOA_05739</name>
</gene>
<dbReference type="PANTHER" id="PTHR10357">
    <property type="entry name" value="ALPHA-AMYLASE FAMILY MEMBER"/>
    <property type="match status" value="1"/>
</dbReference>
<sequence length="157" mass="18181">MSDVMREMRLKARDNGRLPMQWTADKNAGFSKGDKPWMRVNDDFKEWNVANQENDNDSVLSFWRQVLGLRQKEKDIFVYGHFTNLPEYENSEDVFAYTMTSYDGRSGLVLLNFSDKEQKVELKNGSWGKRLLGKNSDEFGEEGVLLRAYEGAVYLGC</sequence>
<dbReference type="GO" id="GO:0005987">
    <property type="term" value="P:sucrose catabolic process"/>
    <property type="evidence" value="ECO:0007669"/>
    <property type="project" value="TreeGrafter"/>
</dbReference>
<dbReference type="GO" id="GO:0033934">
    <property type="term" value="F:glucan 1,4-alpha-maltotriohydrolase activity"/>
    <property type="evidence" value="ECO:0007669"/>
    <property type="project" value="TreeGrafter"/>
</dbReference>
<dbReference type="PANTHER" id="PTHR10357:SF179">
    <property type="entry name" value="NEUTRAL AND BASIC AMINO ACID TRANSPORT PROTEIN RBAT"/>
    <property type="match status" value="1"/>
</dbReference>
<dbReference type="SUPFAM" id="SSF51011">
    <property type="entry name" value="Glycosyl hydrolase domain"/>
    <property type="match status" value="1"/>
</dbReference>
<dbReference type="InterPro" id="IPR006047">
    <property type="entry name" value="GH13_cat_dom"/>
</dbReference>
<evidence type="ECO:0000256" key="1">
    <source>
        <dbReference type="ARBA" id="ARBA00008061"/>
    </source>
</evidence>
<dbReference type="AlphaFoldDB" id="A0A1B8AXR8"/>
<dbReference type="InterPro" id="IPR013780">
    <property type="entry name" value="Glyco_hydro_b"/>
</dbReference>
<dbReference type="InterPro" id="IPR017853">
    <property type="entry name" value="GH"/>
</dbReference>
<organism evidence="3 4">
    <name type="scientific">Fusarium poae</name>
    <dbReference type="NCBI Taxonomy" id="36050"/>
    <lineage>
        <taxon>Eukaryota</taxon>
        <taxon>Fungi</taxon>
        <taxon>Dikarya</taxon>
        <taxon>Ascomycota</taxon>
        <taxon>Pezizomycotina</taxon>
        <taxon>Sordariomycetes</taxon>
        <taxon>Hypocreomycetidae</taxon>
        <taxon>Hypocreales</taxon>
        <taxon>Nectriaceae</taxon>
        <taxon>Fusarium</taxon>
    </lineage>
</organism>
<dbReference type="GO" id="GO:0004556">
    <property type="term" value="F:alpha-amylase activity"/>
    <property type="evidence" value="ECO:0007669"/>
    <property type="project" value="TreeGrafter"/>
</dbReference>
<dbReference type="Gene3D" id="2.60.40.1180">
    <property type="entry name" value="Golgi alpha-mannosidase II"/>
    <property type="match status" value="1"/>
</dbReference>
<accession>A0A1B8AXR8</accession>
<feature type="domain" description="Glycosyl hydrolase family 13 catalytic" evidence="2">
    <location>
        <begin position="5"/>
        <end position="80"/>
    </location>
</feature>
<dbReference type="STRING" id="36050.A0A1B8AXR8"/>
<dbReference type="Pfam" id="PF00128">
    <property type="entry name" value="Alpha-amylase"/>
    <property type="match status" value="1"/>
</dbReference>
<dbReference type="Proteomes" id="UP000091967">
    <property type="component" value="Unassembled WGS sequence"/>
</dbReference>
<dbReference type="Gene3D" id="3.20.20.80">
    <property type="entry name" value="Glycosidases"/>
    <property type="match status" value="1"/>
</dbReference>
<reference evidence="3 4" key="1">
    <citation type="submission" date="2016-06" db="EMBL/GenBank/DDBJ databases">
        <title>Living apart together: crosstalk between the core and supernumerary genomes in a fungal plant pathogen.</title>
        <authorList>
            <person name="Vanheule A."/>
            <person name="Audenaert K."/>
            <person name="Warris S."/>
            <person name="Van De Geest H."/>
            <person name="Schijlen E."/>
            <person name="Hofte M."/>
            <person name="De Saeger S."/>
            <person name="Haesaert G."/>
            <person name="Waalwijk C."/>
            <person name="Van Der Lee T."/>
        </authorList>
    </citation>
    <scope>NUCLEOTIDE SEQUENCE [LARGE SCALE GENOMIC DNA]</scope>
    <source>
        <strain evidence="3 4">2516</strain>
    </source>
</reference>
<comment type="similarity">
    <text evidence="1">Belongs to the glycosyl hydrolase 13 family.</text>
</comment>
<keyword evidence="4" id="KW-1185">Reference proteome</keyword>
<dbReference type="GO" id="GO:0004574">
    <property type="term" value="F:oligo-1,6-glucosidase activity"/>
    <property type="evidence" value="ECO:0007669"/>
    <property type="project" value="TreeGrafter"/>
</dbReference>
<dbReference type="EMBL" id="LYXU01000002">
    <property type="protein sequence ID" value="OBS25204.1"/>
    <property type="molecule type" value="Genomic_DNA"/>
</dbReference>
<protein>
    <recommendedName>
        <fullName evidence="2">Glycosyl hydrolase family 13 catalytic domain-containing protein</fullName>
    </recommendedName>
</protein>
<evidence type="ECO:0000259" key="2">
    <source>
        <dbReference type="Pfam" id="PF00128"/>
    </source>
</evidence>
<evidence type="ECO:0000313" key="3">
    <source>
        <dbReference type="EMBL" id="OBS25204.1"/>
    </source>
</evidence>
<name>A0A1B8AXR8_FUSPO</name>
<dbReference type="GO" id="GO:0004575">
    <property type="term" value="F:sucrose alpha-glucosidase activity"/>
    <property type="evidence" value="ECO:0007669"/>
    <property type="project" value="TreeGrafter"/>
</dbReference>
<evidence type="ECO:0000313" key="4">
    <source>
        <dbReference type="Proteomes" id="UP000091967"/>
    </source>
</evidence>
<comment type="caution">
    <text evidence="3">The sequence shown here is derived from an EMBL/GenBank/DDBJ whole genome shotgun (WGS) entry which is preliminary data.</text>
</comment>